<comment type="caution">
    <text evidence="1">The sequence shown here is derived from an EMBL/GenBank/DDBJ whole genome shotgun (WGS) entry which is preliminary data.</text>
</comment>
<dbReference type="AlphaFoldDB" id="A0AAD7K7S8"/>
<feature type="non-terminal residue" evidence="1">
    <location>
        <position position="1"/>
    </location>
</feature>
<proteinExistence type="predicted"/>
<gene>
    <name evidence="1" type="ORF">DFH07DRAFT_682358</name>
</gene>
<dbReference type="Proteomes" id="UP001215280">
    <property type="component" value="Unassembled WGS sequence"/>
</dbReference>
<evidence type="ECO:0000313" key="2">
    <source>
        <dbReference type="Proteomes" id="UP001215280"/>
    </source>
</evidence>
<evidence type="ECO:0000313" key="1">
    <source>
        <dbReference type="EMBL" id="KAJ7780101.1"/>
    </source>
</evidence>
<accession>A0AAD7K7S8</accession>
<protein>
    <submittedName>
        <fullName evidence="1">Uncharacterized protein</fullName>
    </submittedName>
</protein>
<sequence length="166" mass="18897">LPVELMTEVITDAWYLPLSSEERITLMRSSALVNSTWADIFDLVSSRDIYLPSPPYFDHFIRRLRAQPHTTPSKGPLSPANLACQSLTIQLAKPDVRSHKYNRRRVPMSAILSRLLARLNAYSIAPNLRRLIIEYLDAGFEDLFQRAALAAVPSQITHLDVRYSFS</sequence>
<name>A0AAD7K7S8_9AGAR</name>
<feature type="non-terminal residue" evidence="1">
    <location>
        <position position="166"/>
    </location>
</feature>
<organism evidence="1 2">
    <name type="scientific">Mycena maculata</name>
    <dbReference type="NCBI Taxonomy" id="230809"/>
    <lineage>
        <taxon>Eukaryota</taxon>
        <taxon>Fungi</taxon>
        <taxon>Dikarya</taxon>
        <taxon>Basidiomycota</taxon>
        <taxon>Agaricomycotina</taxon>
        <taxon>Agaricomycetes</taxon>
        <taxon>Agaricomycetidae</taxon>
        <taxon>Agaricales</taxon>
        <taxon>Marasmiineae</taxon>
        <taxon>Mycenaceae</taxon>
        <taxon>Mycena</taxon>
    </lineage>
</organism>
<keyword evidence="2" id="KW-1185">Reference proteome</keyword>
<dbReference type="EMBL" id="JARJLG010000006">
    <property type="protein sequence ID" value="KAJ7780101.1"/>
    <property type="molecule type" value="Genomic_DNA"/>
</dbReference>
<reference evidence="1" key="1">
    <citation type="submission" date="2023-03" db="EMBL/GenBank/DDBJ databases">
        <title>Massive genome expansion in bonnet fungi (Mycena s.s.) driven by repeated elements and novel gene families across ecological guilds.</title>
        <authorList>
            <consortium name="Lawrence Berkeley National Laboratory"/>
            <person name="Harder C.B."/>
            <person name="Miyauchi S."/>
            <person name="Viragh M."/>
            <person name="Kuo A."/>
            <person name="Thoen E."/>
            <person name="Andreopoulos B."/>
            <person name="Lu D."/>
            <person name="Skrede I."/>
            <person name="Drula E."/>
            <person name="Henrissat B."/>
            <person name="Morin E."/>
            <person name="Kohler A."/>
            <person name="Barry K."/>
            <person name="LaButti K."/>
            <person name="Morin E."/>
            <person name="Salamov A."/>
            <person name="Lipzen A."/>
            <person name="Mereny Z."/>
            <person name="Hegedus B."/>
            <person name="Baldrian P."/>
            <person name="Stursova M."/>
            <person name="Weitz H."/>
            <person name="Taylor A."/>
            <person name="Grigoriev I.V."/>
            <person name="Nagy L.G."/>
            <person name="Martin F."/>
            <person name="Kauserud H."/>
        </authorList>
    </citation>
    <scope>NUCLEOTIDE SEQUENCE</scope>
    <source>
        <strain evidence="1">CBHHK188m</strain>
    </source>
</reference>